<dbReference type="Proteomes" id="UP001283361">
    <property type="component" value="Unassembled WGS sequence"/>
</dbReference>
<proteinExistence type="predicted"/>
<evidence type="ECO:0000313" key="1">
    <source>
        <dbReference type="EMBL" id="KAK3730380.1"/>
    </source>
</evidence>
<organism evidence="1 2">
    <name type="scientific">Elysia crispata</name>
    <name type="common">lettuce slug</name>
    <dbReference type="NCBI Taxonomy" id="231223"/>
    <lineage>
        <taxon>Eukaryota</taxon>
        <taxon>Metazoa</taxon>
        <taxon>Spiralia</taxon>
        <taxon>Lophotrochozoa</taxon>
        <taxon>Mollusca</taxon>
        <taxon>Gastropoda</taxon>
        <taxon>Heterobranchia</taxon>
        <taxon>Euthyneura</taxon>
        <taxon>Panpulmonata</taxon>
        <taxon>Sacoglossa</taxon>
        <taxon>Placobranchoidea</taxon>
        <taxon>Plakobranchidae</taxon>
        <taxon>Elysia</taxon>
    </lineage>
</organism>
<protein>
    <submittedName>
        <fullName evidence="1">Uncharacterized protein</fullName>
    </submittedName>
</protein>
<comment type="caution">
    <text evidence="1">The sequence shown here is derived from an EMBL/GenBank/DDBJ whole genome shotgun (WGS) entry which is preliminary data.</text>
</comment>
<dbReference type="AlphaFoldDB" id="A0AAE0Y270"/>
<evidence type="ECO:0000313" key="2">
    <source>
        <dbReference type="Proteomes" id="UP001283361"/>
    </source>
</evidence>
<sequence length="116" mass="12912">MEIQRADVFLELLRFYRMEIQRADVFLDIIFPHWGGGGGGSSRSEERICSGKLCMVYMVWENLEQEDDQGDTSGTDPGCFRQEEGRAAVAPTVKGLLLHTFRVNLGSGASGCRAYC</sequence>
<name>A0AAE0Y270_9GAST</name>
<gene>
    <name evidence="1" type="ORF">RRG08_053519</name>
</gene>
<accession>A0AAE0Y270</accession>
<dbReference type="EMBL" id="JAWDGP010007082">
    <property type="protein sequence ID" value="KAK3730380.1"/>
    <property type="molecule type" value="Genomic_DNA"/>
</dbReference>
<reference evidence="1" key="1">
    <citation type="journal article" date="2023" name="G3 (Bethesda)">
        <title>A reference genome for the long-term kleptoplast-retaining sea slug Elysia crispata morphotype clarki.</title>
        <authorList>
            <person name="Eastman K.E."/>
            <person name="Pendleton A.L."/>
            <person name="Shaikh M.A."/>
            <person name="Suttiyut T."/>
            <person name="Ogas R."/>
            <person name="Tomko P."/>
            <person name="Gavelis G."/>
            <person name="Widhalm J.R."/>
            <person name="Wisecaver J.H."/>
        </authorList>
    </citation>
    <scope>NUCLEOTIDE SEQUENCE</scope>
    <source>
        <strain evidence="1">ECLA1</strain>
    </source>
</reference>
<keyword evidence="2" id="KW-1185">Reference proteome</keyword>